<dbReference type="Pfam" id="PF13185">
    <property type="entry name" value="GAF_2"/>
    <property type="match status" value="1"/>
</dbReference>
<dbReference type="GO" id="GO:0004722">
    <property type="term" value="F:protein serine/threonine phosphatase activity"/>
    <property type="evidence" value="ECO:0007669"/>
    <property type="project" value="UniProtKB-EC"/>
</dbReference>
<name>A0A6H9US46_9ACTN</name>
<comment type="function">
    <text evidence="13">Primarily acts as an independent SigF regulator that is sensitive to the osmosensory signal, mediating the cross talk of PknD with the SigF regulon. Possesses both phosphatase and kinase activities. The kinase domain functions as a classic anti-sigma factor-like kinase to phosphorylate the anti-anti-sigma factor domain at the canonical regulatory site, and the phosphatase domain antagonizes this activity.</text>
</comment>
<dbReference type="EMBL" id="VZRB01000033">
    <property type="protein sequence ID" value="KAB1141282.1"/>
    <property type="molecule type" value="Genomic_DNA"/>
</dbReference>
<keyword evidence="6" id="KW-0418">Kinase</keyword>
<dbReference type="InterPro" id="IPR013656">
    <property type="entry name" value="PAS_4"/>
</dbReference>
<keyword evidence="2" id="KW-0597">Phosphoprotein</keyword>
<dbReference type="InterPro" id="IPR036457">
    <property type="entry name" value="PPM-type-like_dom_sf"/>
</dbReference>
<evidence type="ECO:0000256" key="6">
    <source>
        <dbReference type="ARBA" id="ARBA00022777"/>
    </source>
</evidence>
<accession>A0A6H9US46</accession>
<evidence type="ECO:0000256" key="10">
    <source>
        <dbReference type="ARBA" id="ARBA00022912"/>
    </source>
</evidence>
<evidence type="ECO:0000256" key="1">
    <source>
        <dbReference type="ARBA" id="ARBA00013081"/>
    </source>
</evidence>
<comment type="catalytic activity">
    <reaction evidence="12">
        <text>O-phospho-L-seryl-[protein] + H2O = L-seryl-[protein] + phosphate</text>
        <dbReference type="Rhea" id="RHEA:20629"/>
        <dbReference type="Rhea" id="RHEA-COMP:9863"/>
        <dbReference type="Rhea" id="RHEA-COMP:11604"/>
        <dbReference type="ChEBI" id="CHEBI:15377"/>
        <dbReference type="ChEBI" id="CHEBI:29999"/>
        <dbReference type="ChEBI" id="CHEBI:43474"/>
        <dbReference type="ChEBI" id="CHEBI:83421"/>
        <dbReference type="EC" id="3.1.3.16"/>
    </reaction>
</comment>
<dbReference type="CDD" id="cd00130">
    <property type="entry name" value="PAS"/>
    <property type="match status" value="1"/>
</dbReference>
<dbReference type="SMART" id="SM00091">
    <property type="entry name" value="PAS"/>
    <property type="match status" value="1"/>
</dbReference>
<dbReference type="InterPro" id="IPR029016">
    <property type="entry name" value="GAF-like_dom_sf"/>
</dbReference>
<keyword evidence="7" id="KW-0378">Hydrolase</keyword>
<dbReference type="EC" id="3.1.3.16" evidence="1"/>
<dbReference type="Gene3D" id="3.30.450.40">
    <property type="match status" value="2"/>
</dbReference>
<dbReference type="SUPFAM" id="SSF55781">
    <property type="entry name" value="GAF domain-like"/>
    <property type="match status" value="2"/>
</dbReference>
<feature type="domain" description="PPM-type phosphatase" evidence="18">
    <location>
        <begin position="477"/>
        <end position="692"/>
    </location>
</feature>
<evidence type="ECO:0000313" key="19">
    <source>
        <dbReference type="EMBL" id="KAB1141282.1"/>
    </source>
</evidence>
<evidence type="ECO:0000256" key="5">
    <source>
        <dbReference type="ARBA" id="ARBA00022741"/>
    </source>
</evidence>
<evidence type="ECO:0000259" key="18">
    <source>
        <dbReference type="SMART" id="SM00331"/>
    </source>
</evidence>
<evidence type="ECO:0000256" key="15">
    <source>
        <dbReference type="ARBA" id="ARBA00081350"/>
    </source>
</evidence>
<dbReference type="RefSeq" id="WP_150955575.1">
    <property type="nucleotide sequence ID" value="NZ_VZRB01000033.1"/>
</dbReference>
<dbReference type="Gene3D" id="3.60.40.10">
    <property type="entry name" value="PPM-type phosphatase domain"/>
    <property type="match status" value="1"/>
</dbReference>
<dbReference type="GO" id="GO:0005524">
    <property type="term" value="F:ATP binding"/>
    <property type="evidence" value="ECO:0007669"/>
    <property type="project" value="UniProtKB-KW"/>
</dbReference>
<keyword evidence="5" id="KW-0547">Nucleotide-binding</keyword>
<organism evidence="19 20">
    <name type="scientific">Streptomyces luteolifulvus</name>
    <dbReference type="NCBI Taxonomy" id="2615112"/>
    <lineage>
        <taxon>Bacteria</taxon>
        <taxon>Bacillati</taxon>
        <taxon>Actinomycetota</taxon>
        <taxon>Actinomycetes</taxon>
        <taxon>Kitasatosporales</taxon>
        <taxon>Streptomycetaceae</taxon>
        <taxon>Streptomyces</taxon>
    </lineage>
</organism>
<protein>
    <recommendedName>
        <fullName evidence="1">protein-serine/threonine phosphatase</fullName>
        <ecNumber evidence="1">3.1.3.16</ecNumber>
    </recommendedName>
    <alternativeName>
        <fullName evidence="15">Protein-serine/threonine phosphatase</fullName>
    </alternativeName>
    <alternativeName>
        <fullName evidence="14">Serine/threonine-protein kinase</fullName>
    </alternativeName>
</protein>
<dbReference type="InterPro" id="IPR003018">
    <property type="entry name" value="GAF"/>
</dbReference>
<evidence type="ECO:0000256" key="7">
    <source>
        <dbReference type="ARBA" id="ARBA00022801"/>
    </source>
</evidence>
<sequence>MSTEVTGWEAPLLRAMVETDAYAGMIYLLPPGEQVLHLAVLAGVPKDVLGPWYHVGLATPSPSPEAVQRRDLVWISGQAEMARRYPRVALDYPYSFAMAVAPVVAHGTCYGTVSLGWTASHPEELSAAERGSLITAAEDLATTLERAAAEGRPVRHEGEPRVVSVPGAGADGAASLTGLIGRLPEGLCALDPQGRITFVSSTAAALLGEPAERLQGALLWTALPWLRRPFYEDSYWAALLVRQPTSFEALCPPDRWLSFQLYPDVTGTSMRITPAAADPARTDPLAAAHAVPRVTALYHLMHLAGVLTEAVGVDDVVDLVAGQIMPAFDGRAVALLTVEAGRLRAAGHRGGPAEVVDLFHGMSLTSASPAAQVLATGAPAFFPTSDELRQAFPEAAPWADSMGACAFLPLTASGRPVGTCILAFAEPHPFTSDERAVLTSLGGLLAQALDRANLYDSKHQLARGLQSGLLPRKLPVVPGLEAAARYIPATQGMDVGGDFYDLIRLDETTVGAVIGDVQGHNVTAAALMGQVRTAIRAYATAGAAPAEVLARTNRLLTDLDAGLFASCFYISLDLGRRRAGFSTAGHPPALLRGPDGQVRTLETADGLLLGIDREAEYRTVTEPMPDGCILALYTDGLVEYLDADLEDAITDLAGRLSCGGNQRLESLADDVVRHAKRPQHRGDDIALLLLRPHAAER</sequence>
<dbReference type="GO" id="GO:0046872">
    <property type="term" value="F:metal ion binding"/>
    <property type="evidence" value="ECO:0007669"/>
    <property type="project" value="UniProtKB-KW"/>
</dbReference>
<evidence type="ECO:0000259" key="17">
    <source>
        <dbReference type="SMART" id="SM00091"/>
    </source>
</evidence>
<evidence type="ECO:0000256" key="8">
    <source>
        <dbReference type="ARBA" id="ARBA00022840"/>
    </source>
</evidence>
<dbReference type="SMART" id="SM00331">
    <property type="entry name" value="PP2C_SIG"/>
    <property type="match status" value="1"/>
</dbReference>
<keyword evidence="8" id="KW-0067">ATP-binding</keyword>
<keyword evidence="3" id="KW-0808">Transferase</keyword>
<evidence type="ECO:0000256" key="4">
    <source>
        <dbReference type="ARBA" id="ARBA00022723"/>
    </source>
</evidence>
<keyword evidence="11" id="KW-0464">Manganese</keyword>
<dbReference type="PANTHER" id="PTHR43156:SF2">
    <property type="entry name" value="STAGE II SPORULATION PROTEIN E"/>
    <property type="match status" value="1"/>
</dbReference>
<dbReference type="InterPro" id="IPR000014">
    <property type="entry name" value="PAS"/>
</dbReference>
<evidence type="ECO:0000256" key="11">
    <source>
        <dbReference type="ARBA" id="ARBA00023211"/>
    </source>
</evidence>
<evidence type="ECO:0000256" key="14">
    <source>
        <dbReference type="ARBA" id="ARBA00075117"/>
    </source>
</evidence>
<evidence type="ECO:0000256" key="13">
    <source>
        <dbReference type="ARBA" id="ARBA00056274"/>
    </source>
</evidence>
<keyword evidence="4" id="KW-0479">Metal-binding</keyword>
<evidence type="ECO:0000313" key="20">
    <source>
        <dbReference type="Proteomes" id="UP000442707"/>
    </source>
</evidence>
<dbReference type="Pfam" id="PF07228">
    <property type="entry name" value="SpoIIE"/>
    <property type="match status" value="1"/>
</dbReference>
<dbReference type="GO" id="GO:0016301">
    <property type="term" value="F:kinase activity"/>
    <property type="evidence" value="ECO:0007669"/>
    <property type="project" value="UniProtKB-KW"/>
</dbReference>
<keyword evidence="10" id="KW-0904">Protein phosphatase</keyword>
<comment type="caution">
    <text evidence="19">The sequence shown here is derived from an EMBL/GenBank/DDBJ whole genome shotgun (WGS) entry which is preliminary data.</text>
</comment>
<dbReference type="SUPFAM" id="SSF55785">
    <property type="entry name" value="PYP-like sensor domain (PAS domain)"/>
    <property type="match status" value="1"/>
</dbReference>
<keyword evidence="9" id="KW-0460">Magnesium</keyword>
<feature type="domain" description="GAF" evidence="16">
    <location>
        <begin position="312"/>
        <end position="459"/>
    </location>
</feature>
<evidence type="ECO:0000256" key="3">
    <source>
        <dbReference type="ARBA" id="ARBA00022679"/>
    </source>
</evidence>
<evidence type="ECO:0000256" key="9">
    <source>
        <dbReference type="ARBA" id="ARBA00022842"/>
    </source>
</evidence>
<dbReference type="SMART" id="SM00065">
    <property type="entry name" value="GAF"/>
    <property type="match status" value="1"/>
</dbReference>
<dbReference type="AlphaFoldDB" id="A0A6H9US46"/>
<dbReference type="PANTHER" id="PTHR43156">
    <property type="entry name" value="STAGE II SPORULATION PROTEIN E-RELATED"/>
    <property type="match status" value="1"/>
</dbReference>
<evidence type="ECO:0000256" key="2">
    <source>
        <dbReference type="ARBA" id="ARBA00022553"/>
    </source>
</evidence>
<proteinExistence type="predicted"/>
<keyword evidence="20" id="KW-1185">Reference proteome</keyword>
<evidence type="ECO:0000259" key="16">
    <source>
        <dbReference type="SMART" id="SM00065"/>
    </source>
</evidence>
<evidence type="ECO:0000256" key="12">
    <source>
        <dbReference type="ARBA" id="ARBA00047761"/>
    </source>
</evidence>
<dbReference type="SUPFAM" id="SSF81606">
    <property type="entry name" value="PP2C-like"/>
    <property type="match status" value="1"/>
</dbReference>
<reference evidence="19 20" key="1">
    <citation type="submission" date="2019-09" db="EMBL/GenBank/DDBJ databases">
        <title>Screening of Novel Bioactive Compounds from Soil-Associated.</title>
        <authorList>
            <person name="Zhao S."/>
        </authorList>
    </citation>
    <scope>NUCLEOTIDE SEQUENCE [LARGE SCALE GENOMIC DNA]</scope>
    <source>
        <strain evidence="19 20">HIT-DPA4</strain>
    </source>
</reference>
<dbReference type="Proteomes" id="UP000442707">
    <property type="component" value="Unassembled WGS sequence"/>
</dbReference>
<dbReference type="Gene3D" id="3.30.450.20">
    <property type="entry name" value="PAS domain"/>
    <property type="match status" value="1"/>
</dbReference>
<dbReference type="InterPro" id="IPR035965">
    <property type="entry name" value="PAS-like_dom_sf"/>
</dbReference>
<dbReference type="Pfam" id="PF08448">
    <property type="entry name" value="PAS_4"/>
    <property type="match status" value="1"/>
</dbReference>
<feature type="domain" description="PAS" evidence="17">
    <location>
        <begin position="174"/>
        <end position="240"/>
    </location>
</feature>
<dbReference type="InterPro" id="IPR052016">
    <property type="entry name" value="Bact_Sigma-Reg"/>
</dbReference>
<dbReference type="InterPro" id="IPR001932">
    <property type="entry name" value="PPM-type_phosphatase-like_dom"/>
</dbReference>
<gene>
    <name evidence="19" type="ORF">F7R91_33215</name>
</gene>
<dbReference type="FunFam" id="3.60.40.10:FF:000005">
    <property type="entry name" value="Serine/threonine protein phosphatase"/>
    <property type="match status" value="1"/>
</dbReference>